<evidence type="ECO:0000259" key="10">
    <source>
        <dbReference type="PROSITE" id="PS51975"/>
    </source>
</evidence>
<dbReference type="GO" id="GO:0004523">
    <property type="term" value="F:RNA-DNA hybrid ribonuclease activity"/>
    <property type="evidence" value="ECO:0007669"/>
    <property type="project" value="UniProtKB-UniRule"/>
</dbReference>
<dbReference type="InterPro" id="IPR004649">
    <property type="entry name" value="RNase_H2_suA"/>
</dbReference>
<dbReference type="GO" id="GO:0046872">
    <property type="term" value="F:metal ion binding"/>
    <property type="evidence" value="ECO:0007669"/>
    <property type="project" value="UniProtKB-KW"/>
</dbReference>
<comment type="cofactor">
    <cofactor evidence="8">
        <name>Mn(2+)</name>
        <dbReference type="ChEBI" id="CHEBI:29035"/>
    </cofactor>
    <cofactor evidence="8">
        <name>Mg(2+)</name>
        <dbReference type="ChEBI" id="CHEBI:18420"/>
    </cofactor>
    <text evidence="8">Manganese or magnesium. Binds 1 divalent metal ion per monomer in the absence of substrate. May bind a second metal ion after substrate binding.</text>
</comment>
<keyword evidence="7 8" id="KW-0378">Hydrolase</keyword>
<dbReference type="PANTHER" id="PTHR10954:SF7">
    <property type="entry name" value="RIBONUCLEASE H2 SUBUNIT A"/>
    <property type="match status" value="1"/>
</dbReference>
<dbReference type="Pfam" id="PF01351">
    <property type="entry name" value="RNase_HII"/>
    <property type="match status" value="1"/>
</dbReference>
<dbReference type="GO" id="GO:0003723">
    <property type="term" value="F:RNA binding"/>
    <property type="evidence" value="ECO:0007669"/>
    <property type="project" value="UniProtKB-UniRule"/>
</dbReference>
<dbReference type="GO" id="GO:0032299">
    <property type="term" value="C:ribonuclease H2 complex"/>
    <property type="evidence" value="ECO:0007669"/>
    <property type="project" value="TreeGrafter"/>
</dbReference>
<dbReference type="PANTHER" id="PTHR10954">
    <property type="entry name" value="RIBONUCLEASE H2 SUBUNIT A"/>
    <property type="match status" value="1"/>
</dbReference>
<evidence type="ECO:0000313" key="11">
    <source>
        <dbReference type="EMBL" id="RXW25543.1"/>
    </source>
</evidence>
<evidence type="ECO:0000256" key="4">
    <source>
        <dbReference type="ARBA" id="ARBA00022722"/>
    </source>
</evidence>
<dbReference type="GO" id="GO:0043137">
    <property type="term" value="P:DNA replication, removal of RNA primer"/>
    <property type="evidence" value="ECO:0007669"/>
    <property type="project" value="TreeGrafter"/>
</dbReference>
<dbReference type="FunFam" id="1.10.10.460:FF:000001">
    <property type="entry name" value="Ribonuclease"/>
    <property type="match status" value="1"/>
</dbReference>
<evidence type="ECO:0000256" key="9">
    <source>
        <dbReference type="RuleBase" id="RU003515"/>
    </source>
</evidence>
<dbReference type="Proteomes" id="UP000290288">
    <property type="component" value="Unassembled WGS sequence"/>
</dbReference>
<comment type="catalytic activity">
    <reaction evidence="1 8 9">
        <text>Endonucleolytic cleavage to 5'-phosphomonoester.</text>
        <dbReference type="EC" id="3.1.26.4"/>
    </reaction>
</comment>
<dbReference type="OrthoDB" id="7462577at2759"/>
<keyword evidence="6 8" id="KW-0255">Endonuclease</keyword>
<dbReference type="InterPro" id="IPR023160">
    <property type="entry name" value="RNase_HII_hlx-loop-hlx_cap_dom"/>
</dbReference>
<organism evidence="11 12">
    <name type="scientific">Candolleomyces aberdarensis</name>
    <dbReference type="NCBI Taxonomy" id="2316362"/>
    <lineage>
        <taxon>Eukaryota</taxon>
        <taxon>Fungi</taxon>
        <taxon>Dikarya</taxon>
        <taxon>Basidiomycota</taxon>
        <taxon>Agaricomycotina</taxon>
        <taxon>Agaricomycetes</taxon>
        <taxon>Agaricomycetidae</taxon>
        <taxon>Agaricales</taxon>
        <taxon>Agaricineae</taxon>
        <taxon>Psathyrellaceae</taxon>
        <taxon>Candolleomyces</taxon>
    </lineage>
</organism>
<dbReference type="CDD" id="cd07181">
    <property type="entry name" value="RNase_HII_eukaryota_like"/>
    <property type="match status" value="1"/>
</dbReference>
<dbReference type="Gene3D" id="1.10.10.460">
    <property type="entry name" value="Ribonuclease hii. Domain 2"/>
    <property type="match status" value="1"/>
</dbReference>
<dbReference type="FunFam" id="3.30.420.10:FF:000016">
    <property type="entry name" value="Ribonuclease"/>
    <property type="match status" value="1"/>
</dbReference>
<accession>A0A4Q2DYY8</accession>
<feature type="binding site" evidence="8">
    <location>
        <position position="164"/>
    </location>
    <ligand>
        <name>a divalent metal cation</name>
        <dbReference type="ChEBI" id="CHEBI:60240"/>
    </ligand>
</feature>
<proteinExistence type="inferred from homology"/>
<dbReference type="InterPro" id="IPR024567">
    <property type="entry name" value="RNase_HII/HIII_dom"/>
</dbReference>
<gene>
    <name evidence="11" type="ORF">EST38_g318</name>
</gene>
<dbReference type="AlphaFoldDB" id="A0A4Q2DYY8"/>
<dbReference type="NCBIfam" id="TIGR00729">
    <property type="entry name" value="ribonuclease HII"/>
    <property type="match status" value="1"/>
</dbReference>
<feature type="binding site" evidence="8">
    <location>
        <position position="49"/>
    </location>
    <ligand>
        <name>a divalent metal cation</name>
        <dbReference type="ChEBI" id="CHEBI:60240"/>
    </ligand>
</feature>
<evidence type="ECO:0000256" key="5">
    <source>
        <dbReference type="ARBA" id="ARBA00022723"/>
    </source>
</evidence>
<comment type="cofactor">
    <cofactor evidence="2">
        <name>Mg(2+)</name>
        <dbReference type="ChEBI" id="CHEBI:18420"/>
    </cofactor>
</comment>
<comment type="similarity">
    <text evidence="3">Belongs to the RNase HII family. Eukaryotic subfamily.</text>
</comment>
<feature type="domain" description="RNase H type-2" evidence="10">
    <location>
        <begin position="42"/>
        <end position="282"/>
    </location>
</feature>
<evidence type="ECO:0000256" key="1">
    <source>
        <dbReference type="ARBA" id="ARBA00000077"/>
    </source>
</evidence>
<dbReference type="STRING" id="2316362.A0A4Q2DYY8"/>
<evidence type="ECO:0000256" key="3">
    <source>
        <dbReference type="ARBA" id="ARBA00007058"/>
    </source>
</evidence>
<dbReference type="SUPFAM" id="SSF53098">
    <property type="entry name" value="Ribonuclease H-like"/>
    <property type="match status" value="1"/>
</dbReference>
<dbReference type="EMBL" id="SDEE01000004">
    <property type="protein sequence ID" value="RXW25543.1"/>
    <property type="molecule type" value="Genomic_DNA"/>
</dbReference>
<dbReference type="Gene3D" id="3.30.420.10">
    <property type="entry name" value="Ribonuclease H-like superfamily/Ribonuclease H"/>
    <property type="match status" value="1"/>
</dbReference>
<keyword evidence="12" id="KW-1185">Reference proteome</keyword>
<evidence type="ECO:0000256" key="2">
    <source>
        <dbReference type="ARBA" id="ARBA00001946"/>
    </source>
</evidence>
<dbReference type="GO" id="GO:0006298">
    <property type="term" value="P:mismatch repair"/>
    <property type="evidence" value="ECO:0007669"/>
    <property type="project" value="TreeGrafter"/>
</dbReference>
<dbReference type="InterPro" id="IPR012337">
    <property type="entry name" value="RNaseH-like_sf"/>
</dbReference>
<keyword evidence="5 8" id="KW-0479">Metal-binding</keyword>
<dbReference type="EC" id="3.1.26.4" evidence="9"/>
<feature type="binding site" evidence="8">
    <location>
        <position position="48"/>
    </location>
    <ligand>
        <name>a divalent metal cation</name>
        <dbReference type="ChEBI" id="CHEBI:60240"/>
    </ligand>
</feature>
<evidence type="ECO:0000256" key="8">
    <source>
        <dbReference type="PROSITE-ProRule" id="PRU01319"/>
    </source>
</evidence>
<comment type="function">
    <text evidence="9">Endonuclease that specifically degrades the RNA of RNA-DNA hybrids.</text>
</comment>
<dbReference type="InterPro" id="IPR001352">
    <property type="entry name" value="RNase_HII/HIII"/>
</dbReference>
<dbReference type="InterPro" id="IPR036397">
    <property type="entry name" value="RNaseH_sf"/>
</dbReference>
<sequence length="323" mass="35120">MSDSEEEEQVSVLIVVPSAPGPSTPLTESYTYHSPKPTAPGPYMLGVDEAGRGPVLGPLVYGVAYCPVAYKDQLEELGFADSKTLTHEIRSSLLETLSSDPSNLAWSVEVLWYASPLSLTSLEHLLTNHFLSSSSYLFPSQDATIHLIRTVIASGIHLSEVYVDALGSTDKYQSYLSSLFPGIEFTVTQKADSKFKIVGAASVAAKVTRDACIEGWYFEEDKPTTEGEPVESKWSKGLGSGYPSDPNTVRWLKGAVDPVFGFPKLVRFSWTTVKVLLDKEARGVKWTDEGQATLVKAFESGSGLDKDRSAVTRDLHLSSVSVL</sequence>
<protein>
    <recommendedName>
        <fullName evidence="9">Ribonuclease</fullName>
        <ecNumber evidence="9">3.1.26.4</ecNumber>
    </recommendedName>
</protein>
<evidence type="ECO:0000256" key="6">
    <source>
        <dbReference type="ARBA" id="ARBA00022759"/>
    </source>
</evidence>
<evidence type="ECO:0000256" key="7">
    <source>
        <dbReference type="ARBA" id="ARBA00022801"/>
    </source>
</evidence>
<keyword evidence="4 8" id="KW-0540">Nuclease</keyword>
<dbReference type="PROSITE" id="PS51975">
    <property type="entry name" value="RNASE_H_2"/>
    <property type="match status" value="1"/>
</dbReference>
<evidence type="ECO:0000313" key="12">
    <source>
        <dbReference type="Proteomes" id="UP000290288"/>
    </source>
</evidence>
<reference evidence="11 12" key="1">
    <citation type="submission" date="2019-01" db="EMBL/GenBank/DDBJ databases">
        <title>Draft genome sequence of Psathyrella aberdarensis IHI B618.</title>
        <authorList>
            <person name="Buettner E."/>
            <person name="Kellner H."/>
        </authorList>
    </citation>
    <scope>NUCLEOTIDE SEQUENCE [LARGE SCALE GENOMIC DNA]</scope>
    <source>
        <strain evidence="11 12">IHI B618</strain>
    </source>
</reference>
<comment type="caution">
    <text evidence="11">The sequence shown here is derived from an EMBL/GenBank/DDBJ whole genome shotgun (WGS) entry which is preliminary data.</text>
</comment>
<name>A0A4Q2DYY8_9AGAR</name>